<dbReference type="EMBL" id="MJBS01000021">
    <property type="protein sequence ID" value="OHF01241.1"/>
    <property type="molecule type" value="Genomic_DNA"/>
</dbReference>
<dbReference type="GeneID" id="34556715"/>
<evidence type="ECO:0000313" key="2">
    <source>
        <dbReference type="Proteomes" id="UP000176998"/>
    </source>
</evidence>
<protein>
    <submittedName>
        <fullName evidence="1">Uncharacterized protein</fullName>
    </submittedName>
</protein>
<dbReference type="AlphaFoldDB" id="A0A1G4BIJ4"/>
<gene>
    <name evidence="1" type="ORF">CORC01_03556</name>
</gene>
<organism evidence="1 2">
    <name type="scientific">Colletotrichum orchidophilum</name>
    <dbReference type="NCBI Taxonomy" id="1209926"/>
    <lineage>
        <taxon>Eukaryota</taxon>
        <taxon>Fungi</taxon>
        <taxon>Dikarya</taxon>
        <taxon>Ascomycota</taxon>
        <taxon>Pezizomycotina</taxon>
        <taxon>Sordariomycetes</taxon>
        <taxon>Hypocreomycetidae</taxon>
        <taxon>Glomerellales</taxon>
        <taxon>Glomerellaceae</taxon>
        <taxon>Colletotrichum</taxon>
    </lineage>
</organism>
<name>A0A1G4BIJ4_9PEZI</name>
<proteinExistence type="predicted"/>
<dbReference type="RefSeq" id="XP_022478383.1">
    <property type="nucleotide sequence ID" value="XM_022615205.1"/>
</dbReference>
<sequence>MVLESIPRLEMRSMGVSFFVEDCAEPDHQVDDEELAWRQRLTVKSMVRGVRRFTLSPRGRNMKQVQQLVGRLDEVEQESRLASEM</sequence>
<comment type="caution">
    <text evidence="1">The sequence shown here is derived from an EMBL/GenBank/DDBJ whole genome shotgun (WGS) entry which is preliminary data.</text>
</comment>
<dbReference type="Proteomes" id="UP000176998">
    <property type="component" value="Unassembled WGS sequence"/>
</dbReference>
<evidence type="ECO:0000313" key="1">
    <source>
        <dbReference type="EMBL" id="OHF01241.1"/>
    </source>
</evidence>
<keyword evidence="2" id="KW-1185">Reference proteome</keyword>
<reference evidence="1 2" key="1">
    <citation type="submission" date="2016-09" db="EMBL/GenBank/DDBJ databases">
        <authorList>
            <person name="Capua I."/>
            <person name="De Benedictis P."/>
            <person name="Joannis T."/>
            <person name="Lombin L.H."/>
            <person name="Cattoli G."/>
        </authorList>
    </citation>
    <scope>NUCLEOTIDE SEQUENCE [LARGE SCALE GENOMIC DNA]</scope>
    <source>
        <strain evidence="1 2">IMI 309357</strain>
    </source>
</reference>
<accession>A0A1G4BIJ4</accession>